<organism evidence="9 10">
    <name type="scientific">Marinirhabdus gelatinilytica</name>
    <dbReference type="NCBI Taxonomy" id="1703343"/>
    <lineage>
        <taxon>Bacteria</taxon>
        <taxon>Pseudomonadati</taxon>
        <taxon>Bacteroidota</taxon>
        <taxon>Flavobacteriia</taxon>
        <taxon>Flavobacteriales</taxon>
        <taxon>Flavobacteriaceae</taxon>
    </lineage>
</organism>
<sequence length="236" mass="25296">MTNFLLQDEVENAANAMQLTDAAPEEKTLSVLELIMNGGLGAQIIIGVLFILLFVAVYIYFERLFAIKAASQMDSNFMNQIRDNVANGNVQAAKVLCAQQNTPVSRLTEKGISRIGSPLEDINTAIENAGRLEVYKLEKNVSILATIAGAAPMIGFLGTVIGMVLAFHQLATSSGQAEMGALAEGIYTAMTTTVAGLIVGIIAYMGYNHLVVRTDKVVHQMEATAVDFLDLLNEPA</sequence>
<gene>
    <name evidence="9" type="ORF">C8D94_105149</name>
</gene>
<evidence type="ECO:0000256" key="2">
    <source>
        <dbReference type="ARBA" id="ARBA00022475"/>
    </source>
</evidence>
<dbReference type="InterPro" id="IPR050790">
    <property type="entry name" value="ExbB/TolQ_transport"/>
</dbReference>
<evidence type="ECO:0000256" key="4">
    <source>
        <dbReference type="ARBA" id="ARBA00022989"/>
    </source>
</evidence>
<comment type="caution">
    <text evidence="9">The sequence shown here is derived from an EMBL/GenBank/DDBJ whole genome shotgun (WGS) entry which is preliminary data.</text>
</comment>
<dbReference type="Pfam" id="PF01618">
    <property type="entry name" value="MotA_ExbB"/>
    <property type="match status" value="1"/>
</dbReference>
<evidence type="ECO:0000256" key="6">
    <source>
        <dbReference type="RuleBase" id="RU004057"/>
    </source>
</evidence>
<dbReference type="Proteomes" id="UP000255317">
    <property type="component" value="Unassembled WGS sequence"/>
</dbReference>
<reference evidence="9 10" key="1">
    <citation type="submission" date="2018-07" db="EMBL/GenBank/DDBJ databases">
        <title>Genomic Encyclopedia of Type Strains, Phase IV (KMG-IV): sequencing the most valuable type-strain genomes for metagenomic binning, comparative biology and taxonomic classification.</title>
        <authorList>
            <person name="Goeker M."/>
        </authorList>
    </citation>
    <scope>NUCLEOTIDE SEQUENCE [LARGE SCALE GENOMIC DNA]</scope>
    <source>
        <strain evidence="9 10">DSM 101478</strain>
    </source>
</reference>
<feature type="transmembrane region" description="Helical" evidence="7">
    <location>
        <begin position="40"/>
        <end position="61"/>
    </location>
</feature>
<comment type="subcellular location">
    <subcellularLocation>
        <location evidence="1">Cell membrane</location>
        <topology evidence="1">Multi-pass membrane protein</topology>
    </subcellularLocation>
    <subcellularLocation>
        <location evidence="6">Membrane</location>
        <topology evidence="6">Multi-pass membrane protein</topology>
    </subcellularLocation>
</comment>
<evidence type="ECO:0000313" key="10">
    <source>
        <dbReference type="Proteomes" id="UP000255317"/>
    </source>
</evidence>
<keyword evidence="4 7" id="KW-1133">Transmembrane helix</keyword>
<evidence type="ECO:0000313" key="9">
    <source>
        <dbReference type="EMBL" id="RDK84303.1"/>
    </source>
</evidence>
<evidence type="ECO:0000259" key="8">
    <source>
        <dbReference type="Pfam" id="PF01618"/>
    </source>
</evidence>
<dbReference type="PANTHER" id="PTHR30625:SF17">
    <property type="entry name" value="TOLQ-RELATED"/>
    <property type="match status" value="1"/>
</dbReference>
<keyword evidence="6" id="KW-0653">Protein transport</keyword>
<dbReference type="GO" id="GO:0017038">
    <property type="term" value="P:protein import"/>
    <property type="evidence" value="ECO:0007669"/>
    <property type="project" value="TreeGrafter"/>
</dbReference>
<dbReference type="EMBL" id="QRAO01000005">
    <property type="protein sequence ID" value="RDK84303.1"/>
    <property type="molecule type" value="Genomic_DNA"/>
</dbReference>
<dbReference type="AlphaFoldDB" id="A0A370Q7I4"/>
<feature type="transmembrane region" description="Helical" evidence="7">
    <location>
        <begin position="186"/>
        <end position="207"/>
    </location>
</feature>
<accession>A0A370Q7I4</accession>
<dbReference type="OrthoDB" id="4045at2"/>
<dbReference type="GO" id="GO:0005886">
    <property type="term" value="C:plasma membrane"/>
    <property type="evidence" value="ECO:0007669"/>
    <property type="project" value="UniProtKB-SubCell"/>
</dbReference>
<dbReference type="PANTHER" id="PTHR30625">
    <property type="entry name" value="PROTEIN TOLQ"/>
    <property type="match status" value="1"/>
</dbReference>
<keyword evidence="10" id="KW-1185">Reference proteome</keyword>
<comment type="similarity">
    <text evidence="6">Belongs to the exbB/tolQ family.</text>
</comment>
<keyword evidence="6" id="KW-0813">Transport</keyword>
<feature type="domain" description="MotA/TolQ/ExbB proton channel" evidence="8">
    <location>
        <begin position="100"/>
        <end position="222"/>
    </location>
</feature>
<evidence type="ECO:0000256" key="5">
    <source>
        <dbReference type="ARBA" id="ARBA00023136"/>
    </source>
</evidence>
<evidence type="ECO:0000256" key="1">
    <source>
        <dbReference type="ARBA" id="ARBA00004651"/>
    </source>
</evidence>
<keyword evidence="2" id="KW-1003">Cell membrane</keyword>
<dbReference type="InterPro" id="IPR002898">
    <property type="entry name" value="MotA_ExbB_proton_chnl"/>
</dbReference>
<proteinExistence type="inferred from homology"/>
<feature type="transmembrane region" description="Helical" evidence="7">
    <location>
        <begin position="141"/>
        <end position="166"/>
    </location>
</feature>
<name>A0A370Q7I4_9FLAO</name>
<protein>
    <submittedName>
        <fullName evidence="9">Outer membrane transport energization protein ExbB</fullName>
    </submittedName>
</protein>
<evidence type="ECO:0000256" key="7">
    <source>
        <dbReference type="SAM" id="Phobius"/>
    </source>
</evidence>
<evidence type="ECO:0000256" key="3">
    <source>
        <dbReference type="ARBA" id="ARBA00022692"/>
    </source>
</evidence>
<keyword evidence="3 7" id="KW-0812">Transmembrane</keyword>
<dbReference type="RefSeq" id="WP_115124464.1">
    <property type="nucleotide sequence ID" value="NZ_QRAO01000005.1"/>
</dbReference>
<keyword evidence="5 7" id="KW-0472">Membrane</keyword>